<feature type="region of interest" description="Disordered" evidence="1">
    <location>
        <begin position="33"/>
        <end position="58"/>
    </location>
</feature>
<evidence type="ECO:0000256" key="1">
    <source>
        <dbReference type="SAM" id="MobiDB-lite"/>
    </source>
</evidence>
<dbReference type="AlphaFoldDB" id="A0AAJ1T079"/>
<accession>A0AAJ1T079</accession>
<keyword evidence="3" id="KW-1185">Reference proteome</keyword>
<gene>
    <name evidence="2" type="ORF">J2S13_002475</name>
</gene>
<sequence>MVQGEPILDVPVDDCPGEIGVVCFQVSIIPEKQKEKELDKGRPKPTKEEVKVGVRSKGPADTEDFISIEQINVPEAFLNSTPNPEKTQKVVDYVKRTGYLDEPITINRETKVLTDGYRRYIVAKKVKLDAKNKFKIFYETTYYVSTKFLI</sequence>
<reference evidence="2" key="1">
    <citation type="submission" date="2023-07" db="EMBL/GenBank/DDBJ databases">
        <title>Genomic Encyclopedia of Type Strains, Phase IV (KMG-IV): sequencing the most valuable type-strain genomes for metagenomic binning, comparative biology and taxonomic classification.</title>
        <authorList>
            <person name="Goeker M."/>
        </authorList>
    </citation>
    <scope>NUCLEOTIDE SEQUENCE</scope>
    <source>
        <strain evidence="2">DSM 23947</strain>
    </source>
</reference>
<proteinExistence type="predicted"/>
<name>A0AAJ1T079_9BACI</name>
<evidence type="ECO:0000313" key="3">
    <source>
        <dbReference type="Proteomes" id="UP001237207"/>
    </source>
</evidence>
<dbReference type="Proteomes" id="UP001237207">
    <property type="component" value="Unassembled WGS sequence"/>
</dbReference>
<dbReference type="Gene3D" id="3.90.1530.10">
    <property type="entry name" value="Conserved hypothetical protein from pyrococcus furiosus pfu- 392566-001, ParB domain"/>
    <property type="match status" value="1"/>
</dbReference>
<dbReference type="EMBL" id="JAUSUC010000034">
    <property type="protein sequence ID" value="MDQ0216053.1"/>
    <property type="molecule type" value="Genomic_DNA"/>
</dbReference>
<organism evidence="2 3">
    <name type="scientific">Oikeobacillus pervagus</name>
    <dbReference type="NCBI Taxonomy" id="1325931"/>
    <lineage>
        <taxon>Bacteria</taxon>
        <taxon>Bacillati</taxon>
        <taxon>Bacillota</taxon>
        <taxon>Bacilli</taxon>
        <taxon>Bacillales</taxon>
        <taxon>Bacillaceae</taxon>
        <taxon>Oikeobacillus</taxon>
    </lineage>
</organism>
<protein>
    <recommendedName>
        <fullName evidence="4">ParB/Sulfiredoxin domain-containing protein</fullName>
    </recommendedName>
</protein>
<evidence type="ECO:0000313" key="2">
    <source>
        <dbReference type="EMBL" id="MDQ0216053.1"/>
    </source>
</evidence>
<evidence type="ECO:0008006" key="4">
    <source>
        <dbReference type="Google" id="ProtNLM"/>
    </source>
</evidence>
<dbReference type="RefSeq" id="WP_307258050.1">
    <property type="nucleotide sequence ID" value="NZ_JAUSUC010000034.1"/>
</dbReference>
<comment type="caution">
    <text evidence="2">The sequence shown here is derived from an EMBL/GenBank/DDBJ whole genome shotgun (WGS) entry which is preliminary data.</text>
</comment>
<feature type="compositionally biased region" description="Basic and acidic residues" evidence="1">
    <location>
        <begin position="33"/>
        <end position="52"/>
    </location>
</feature>